<organism evidence="1 2">
    <name type="scientific">Phytophthora nicotianae P1976</name>
    <dbReference type="NCBI Taxonomy" id="1317066"/>
    <lineage>
        <taxon>Eukaryota</taxon>
        <taxon>Sar</taxon>
        <taxon>Stramenopiles</taxon>
        <taxon>Oomycota</taxon>
        <taxon>Peronosporomycetes</taxon>
        <taxon>Peronosporales</taxon>
        <taxon>Peronosporaceae</taxon>
        <taxon>Phytophthora</taxon>
    </lineage>
</organism>
<dbReference type="AlphaFoldDB" id="A0A081AQC5"/>
<evidence type="ECO:0000313" key="2">
    <source>
        <dbReference type="Proteomes" id="UP000028582"/>
    </source>
</evidence>
<proteinExistence type="predicted"/>
<protein>
    <submittedName>
        <fullName evidence="1">Uncharacterized protein</fullName>
    </submittedName>
</protein>
<dbReference type="EMBL" id="ANJA01000912">
    <property type="protein sequence ID" value="ETO81086.1"/>
    <property type="molecule type" value="Genomic_DNA"/>
</dbReference>
<name>A0A081AQC5_PHYNI</name>
<gene>
    <name evidence="1" type="ORF">F444_04542</name>
</gene>
<reference evidence="1 2" key="1">
    <citation type="submission" date="2013-11" db="EMBL/GenBank/DDBJ databases">
        <title>The Genome Sequence of Phytophthora parasitica P1976.</title>
        <authorList>
            <consortium name="The Broad Institute Genomics Platform"/>
            <person name="Russ C."/>
            <person name="Tyler B."/>
            <person name="Panabieres F."/>
            <person name="Shan W."/>
            <person name="Tripathy S."/>
            <person name="Grunwald N."/>
            <person name="Machado M."/>
            <person name="Johnson C.S."/>
            <person name="Walker B."/>
            <person name="Young S."/>
            <person name="Zeng Q."/>
            <person name="Gargeya S."/>
            <person name="Fitzgerald M."/>
            <person name="Haas B."/>
            <person name="Abouelleil A."/>
            <person name="Allen A.W."/>
            <person name="Alvarado L."/>
            <person name="Arachchi H.M."/>
            <person name="Berlin A.M."/>
            <person name="Chapman S.B."/>
            <person name="Gainer-Dewar J."/>
            <person name="Goldberg J."/>
            <person name="Griggs A."/>
            <person name="Gujja S."/>
            <person name="Hansen M."/>
            <person name="Howarth C."/>
            <person name="Imamovic A."/>
            <person name="Ireland A."/>
            <person name="Larimer J."/>
            <person name="McCowan C."/>
            <person name="Murphy C."/>
            <person name="Pearson M."/>
            <person name="Poon T.W."/>
            <person name="Priest M."/>
            <person name="Roberts A."/>
            <person name="Saif S."/>
            <person name="Shea T."/>
            <person name="Sisk P."/>
            <person name="Sykes S."/>
            <person name="Wortman J."/>
            <person name="Nusbaum C."/>
            <person name="Birren B."/>
        </authorList>
    </citation>
    <scope>NUCLEOTIDE SEQUENCE [LARGE SCALE GENOMIC DNA]</scope>
    <source>
        <strain evidence="1 2">P1976</strain>
    </source>
</reference>
<dbReference type="Proteomes" id="UP000028582">
    <property type="component" value="Unassembled WGS sequence"/>
</dbReference>
<sequence>MEETAAWRSATDRISACVCLQASPTQLRLLVLGLPQRPAIHFGARGFLAVIATIVSGRVRWTWGGSIAFLAASNALTYFLPEPGGDSRSFWIQALLSRSISRFV</sequence>
<evidence type="ECO:0000313" key="1">
    <source>
        <dbReference type="EMBL" id="ETO81086.1"/>
    </source>
</evidence>
<comment type="caution">
    <text evidence="1">The sequence shown here is derived from an EMBL/GenBank/DDBJ whole genome shotgun (WGS) entry which is preliminary data.</text>
</comment>
<accession>A0A081AQC5</accession>